<dbReference type="EMBL" id="CM055092">
    <property type="protein sequence ID" value="KAJ7570573.1"/>
    <property type="molecule type" value="Genomic_DNA"/>
</dbReference>
<protein>
    <submittedName>
        <fullName evidence="1">Uncharacterized protein</fullName>
    </submittedName>
</protein>
<gene>
    <name evidence="1" type="ORF">O6H91_01G126500</name>
</gene>
<evidence type="ECO:0000313" key="1">
    <source>
        <dbReference type="EMBL" id="KAJ7570573.1"/>
    </source>
</evidence>
<dbReference type="Proteomes" id="UP001162992">
    <property type="component" value="Chromosome 1"/>
</dbReference>
<reference evidence="2" key="1">
    <citation type="journal article" date="2024" name="Proc. Natl. Acad. Sci. U.S.A.">
        <title>Extraordinary preservation of gene collinearity over three hundred million years revealed in homosporous lycophytes.</title>
        <authorList>
            <person name="Li C."/>
            <person name="Wickell D."/>
            <person name="Kuo L.Y."/>
            <person name="Chen X."/>
            <person name="Nie B."/>
            <person name="Liao X."/>
            <person name="Peng D."/>
            <person name="Ji J."/>
            <person name="Jenkins J."/>
            <person name="Williams M."/>
            <person name="Shu S."/>
            <person name="Plott C."/>
            <person name="Barry K."/>
            <person name="Rajasekar S."/>
            <person name="Grimwood J."/>
            <person name="Han X."/>
            <person name="Sun S."/>
            <person name="Hou Z."/>
            <person name="He W."/>
            <person name="Dai G."/>
            <person name="Sun C."/>
            <person name="Schmutz J."/>
            <person name="Leebens-Mack J.H."/>
            <person name="Li F.W."/>
            <person name="Wang L."/>
        </authorList>
    </citation>
    <scope>NUCLEOTIDE SEQUENCE [LARGE SCALE GENOMIC DNA]</scope>
    <source>
        <strain evidence="2">cv. PW_Plant_1</strain>
    </source>
</reference>
<comment type="caution">
    <text evidence="1">The sequence shown here is derived from an EMBL/GenBank/DDBJ whole genome shotgun (WGS) entry which is preliminary data.</text>
</comment>
<organism evidence="1 2">
    <name type="scientific">Diphasiastrum complanatum</name>
    <name type="common">Issler's clubmoss</name>
    <name type="synonym">Lycopodium complanatum</name>
    <dbReference type="NCBI Taxonomy" id="34168"/>
    <lineage>
        <taxon>Eukaryota</taxon>
        <taxon>Viridiplantae</taxon>
        <taxon>Streptophyta</taxon>
        <taxon>Embryophyta</taxon>
        <taxon>Tracheophyta</taxon>
        <taxon>Lycopodiopsida</taxon>
        <taxon>Lycopodiales</taxon>
        <taxon>Lycopodiaceae</taxon>
        <taxon>Lycopodioideae</taxon>
        <taxon>Diphasiastrum</taxon>
    </lineage>
</organism>
<evidence type="ECO:0000313" key="2">
    <source>
        <dbReference type="Proteomes" id="UP001162992"/>
    </source>
</evidence>
<keyword evidence="2" id="KW-1185">Reference proteome</keyword>
<sequence length="229" mass="25703">MSSLEMAYDNRFAGFLEHLVPLNGNTVATIFDAILNSYRHMGEARALLCSGAVLKNVDDSCIVCYEQWKRSTNFDSLTSTTLAPVEASLRAVAAIDLFMNDVSYDESRCNQSVTFRKGTPFYITVYSVHTSDDQQKFLAHIQRFMSNQFALANEMVAYTIHKSLSTDAVTNTKLVPRLAVVQQWSSLEAASKNATFWTETDEAAQGVCSVDYSGIYETIYIDQQDTWLF</sequence>
<accession>A0ACC2EVS8</accession>
<proteinExistence type="predicted"/>
<name>A0ACC2EVS8_DIPCM</name>